<comment type="subcellular location">
    <subcellularLocation>
        <location evidence="3">Cytoplasm</location>
    </subcellularLocation>
</comment>
<gene>
    <name evidence="3" type="primary">tut-2</name>
    <name evidence="4" type="ORF">CBOVIS_LOCUS12366</name>
</gene>
<dbReference type="GO" id="GO:0005829">
    <property type="term" value="C:cytosol"/>
    <property type="evidence" value="ECO:0007669"/>
    <property type="project" value="TreeGrafter"/>
</dbReference>
<protein>
    <recommendedName>
        <fullName evidence="3">Cytoplasmic tRNA 2-thiolation protein 2</fullName>
    </recommendedName>
    <alternativeName>
        <fullName evidence="3">Thiolation of uridine in tRNA protein 2</fullName>
    </alternativeName>
</protein>
<sequence length="358" mass="40734">MSHMVDCNFPLDANRKKCVKCTCEACFTGVDPKKAWYCKECFVSMVRNKFRSALSKRKIFKNTDSRQTLIVFDGSPSAAFLLNQVNEAVRKINFKRLMIEPVILVLVSVTKVSVLNEVLKKIAVLKVILPENIKWYCTHIAFSLKDSREFGEGLNFCNGAEQIKEYEYILSSITSETYRQELKRILKEKSLRNVSRILKIDKIMVPENADDLGRTTLSQLCLGRGGAVSSLTSVIDKRSYCTFIRPLRDVSKKEIGIVNYLCNYEQHAIQIDQNDISSNSIQSLTDKFIVNLEKEKFYSTVNTVLSTAAKIHAPNNEKSPEMCTLCEIEAKTEESRLCATCEVLNLHCSKNTLEFIMQ</sequence>
<dbReference type="SUPFAM" id="SSF52402">
    <property type="entry name" value="Adenine nucleotide alpha hydrolases-like"/>
    <property type="match status" value="1"/>
</dbReference>
<keyword evidence="5" id="KW-1185">Reference proteome</keyword>
<dbReference type="GO" id="GO:0000049">
    <property type="term" value="F:tRNA binding"/>
    <property type="evidence" value="ECO:0007669"/>
    <property type="project" value="InterPro"/>
</dbReference>
<organism evidence="4 5">
    <name type="scientific">Caenorhabditis bovis</name>
    <dbReference type="NCBI Taxonomy" id="2654633"/>
    <lineage>
        <taxon>Eukaryota</taxon>
        <taxon>Metazoa</taxon>
        <taxon>Ecdysozoa</taxon>
        <taxon>Nematoda</taxon>
        <taxon>Chromadorea</taxon>
        <taxon>Rhabditida</taxon>
        <taxon>Rhabditina</taxon>
        <taxon>Rhabditomorpha</taxon>
        <taxon>Rhabditoidea</taxon>
        <taxon>Rhabditidae</taxon>
        <taxon>Peloderinae</taxon>
        <taxon>Caenorhabditis</taxon>
    </lineage>
</organism>
<dbReference type="PANTHER" id="PTHR20882:SF14">
    <property type="entry name" value="CYTOPLASMIC TRNA 2-THIOLATION PROTEIN 2"/>
    <property type="match status" value="1"/>
</dbReference>
<keyword evidence="1 3" id="KW-0963">Cytoplasm</keyword>
<comment type="similarity">
    <text evidence="3">Belongs to the CTU2/NCS2 family.</text>
</comment>
<dbReference type="InterPro" id="IPR019407">
    <property type="entry name" value="CTU2"/>
</dbReference>
<dbReference type="HAMAP" id="MF_03054">
    <property type="entry name" value="CTU2"/>
    <property type="match status" value="1"/>
</dbReference>
<dbReference type="InterPro" id="IPR014729">
    <property type="entry name" value="Rossmann-like_a/b/a_fold"/>
</dbReference>
<dbReference type="GO" id="GO:0016783">
    <property type="term" value="F:sulfurtransferase activity"/>
    <property type="evidence" value="ECO:0007669"/>
    <property type="project" value="TreeGrafter"/>
</dbReference>
<dbReference type="Pfam" id="PF10288">
    <property type="entry name" value="CTU2"/>
    <property type="match status" value="1"/>
</dbReference>
<dbReference type="Proteomes" id="UP000494206">
    <property type="component" value="Unassembled WGS sequence"/>
</dbReference>
<comment type="caution">
    <text evidence="4">The sequence shown here is derived from an EMBL/GenBank/DDBJ whole genome shotgun (WGS) entry which is preliminary data.</text>
</comment>
<comment type="pathway">
    <text evidence="3">tRNA modification; 5-methoxycarbonylmethyl-2-thiouridine-tRNA biosynthesis.</text>
</comment>
<dbReference type="EMBL" id="CADEPM010000011">
    <property type="protein sequence ID" value="CAB3410916.1"/>
    <property type="molecule type" value="Genomic_DNA"/>
</dbReference>
<keyword evidence="2 3" id="KW-0819">tRNA processing</keyword>
<dbReference type="PANTHER" id="PTHR20882">
    <property type="entry name" value="CYTOPLASMIC TRNA 2-THIOLATION PROTEIN 2"/>
    <property type="match status" value="1"/>
</dbReference>
<evidence type="ECO:0000313" key="4">
    <source>
        <dbReference type="EMBL" id="CAB3410916.1"/>
    </source>
</evidence>
<dbReference type="OrthoDB" id="25129at2759"/>
<proteinExistence type="inferred from homology"/>
<dbReference type="GO" id="GO:0032447">
    <property type="term" value="P:protein urmylation"/>
    <property type="evidence" value="ECO:0007669"/>
    <property type="project" value="UniProtKB-UniRule"/>
</dbReference>
<dbReference type="Gene3D" id="3.40.50.620">
    <property type="entry name" value="HUPs"/>
    <property type="match status" value="1"/>
</dbReference>
<evidence type="ECO:0000256" key="3">
    <source>
        <dbReference type="HAMAP-Rule" id="MF_03054"/>
    </source>
</evidence>
<dbReference type="GO" id="GO:0002143">
    <property type="term" value="P:tRNA wobble position uridine thiolation"/>
    <property type="evidence" value="ECO:0007669"/>
    <property type="project" value="TreeGrafter"/>
</dbReference>
<dbReference type="GO" id="GO:0016779">
    <property type="term" value="F:nucleotidyltransferase activity"/>
    <property type="evidence" value="ECO:0007669"/>
    <property type="project" value="UniProtKB-UniRule"/>
</dbReference>
<evidence type="ECO:0000256" key="2">
    <source>
        <dbReference type="ARBA" id="ARBA00022694"/>
    </source>
</evidence>
<evidence type="ECO:0000313" key="5">
    <source>
        <dbReference type="Proteomes" id="UP000494206"/>
    </source>
</evidence>
<name>A0A8S1FAN4_9PELO</name>
<evidence type="ECO:0000256" key="1">
    <source>
        <dbReference type="ARBA" id="ARBA00022490"/>
    </source>
</evidence>
<comment type="function">
    <text evidence="3">Plays a central role in 2-thiolation of mcm(5)S(2)U at tRNA wobble positions of tRNA(Lys), tRNA(Glu) and tRNA(Gln). May act by forming a heterodimer with tut-1/ctu-1 that ligates sulfur from thiocarboxylated urm-1 onto the uridine of tRNAs at wobble position.</text>
</comment>
<reference evidence="4 5" key="1">
    <citation type="submission" date="2020-04" db="EMBL/GenBank/DDBJ databases">
        <authorList>
            <person name="Laetsch R D."/>
            <person name="Stevens L."/>
            <person name="Kumar S."/>
            <person name="Blaxter L. M."/>
        </authorList>
    </citation>
    <scope>NUCLEOTIDE SEQUENCE [LARGE SCALE GENOMIC DNA]</scope>
</reference>
<accession>A0A8S1FAN4</accession>
<dbReference type="AlphaFoldDB" id="A0A8S1FAN4"/>